<dbReference type="PROSITE" id="PS01311">
    <property type="entry name" value="LGT"/>
    <property type="match status" value="1"/>
</dbReference>
<proteinExistence type="inferred from homology"/>
<organism evidence="8 9">
    <name type="scientific">Candidatus Doudnabacteria bacterium RIFCSPHIGHO2_01_FULL_46_14</name>
    <dbReference type="NCBI Taxonomy" id="1817824"/>
    <lineage>
        <taxon>Bacteria</taxon>
        <taxon>Candidatus Doudnaibacteriota</taxon>
    </lineage>
</organism>
<dbReference type="STRING" id="1817824.A2751_00305"/>
<feature type="transmembrane region" description="Helical" evidence="7">
    <location>
        <begin position="61"/>
        <end position="80"/>
    </location>
</feature>
<dbReference type="GO" id="GO:0008961">
    <property type="term" value="F:phosphatidylglycerol-prolipoprotein diacylglyceryl transferase activity"/>
    <property type="evidence" value="ECO:0007669"/>
    <property type="project" value="UniProtKB-UniRule"/>
</dbReference>
<dbReference type="GO" id="GO:0042158">
    <property type="term" value="P:lipoprotein biosynthetic process"/>
    <property type="evidence" value="ECO:0007669"/>
    <property type="project" value="UniProtKB-UniRule"/>
</dbReference>
<dbReference type="Proteomes" id="UP000176864">
    <property type="component" value="Unassembled WGS sequence"/>
</dbReference>
<evidence type="ECO:0000256" key="7">
    <source>
        <dbReference type="HAMAP-Rule" id="MF_01147"/>
    </source>
</evidence>
<feature type="transmembrane region" description="Helical" evidence="7">
    <location>
        <begin position="179"/>
        <end position="197"/>
    </location>
</feature>
<feature type="binding site" evidence="7">
    <location>
        <position position="138"/>
    </location>
    <ligand>
        <name>a 1,2-diacyl-sn-glycero-3-phospho-(1'-sn-glycerol)</name>
        <dbReference type="ChEBI" id="CHEBI:64716"/>
    </ligand>
</feature>
<dbReference type="NCBIfam" id="TIGR00544">
    <property type="entry name" value="lgt"/>
    <property type="match status" value="1"/>
</dbReference>
<keyword evidence="5 7" id="KW-1133">Transmembrane helix</keyword>
<comment type="pathway">
    <text evidence="7">Protein modification; lipoprotein biosynthesis (diacylglyceryl transfer).</text>
</comment>
<protein>
    <recommendedName>
        <fullName evidence="7">Phosphatidylglycerol--prolipoprotein diacylglyceryl transferase</fullName>
        <ecNumber evidence="7">2.5.1.145</ecNumber>
    </recommendedName>
</protein>
<comment type="subcellular location">
    <subcellularLocation>
        <location evidence="7">Cell membrane</location>
        <topology evidence="7">Multi-pass membrane protein</topology>
    </subcellularLocation>
</comment>
<dbReference type="PANTHER" id="PTHR30589:SF0">
    <property type="entry name" value="PHOSPHATIDYLGLYCEROL--PROLIPOPROTEIN DIACYLGLYCERYL TRANSFERASE"/>
    <property type="match status" value="1"/>
</dbReference>
<keyword evidence="3 7" id="KW-0808">Transferase</keyword>
<dbReference type="GO" id="GO:0005886">
    <property type="term" value="C:plasma membrane"/>
    <property type="evidence" value="ECO:0007669"/>
    <property type="project" value="UniProtKB-SubCell"/>
</dbReference>
<dbReference type="InterPro" id="IPR001640">
    <property type="entry name" value="Lgt"/>
</dbReference>
<dbReference type="UniPathway" id="UPA00664"/>
<comment type="similarity">
    <text evidence="1 7">Belongs to the Lgt family.</text>
</comment>
<accession>A0A1F5NPF5</accession>
<evidence type="ECO:0000256" key="1">
    <source>
        <dbReference type="ARBA" id="ARBA00007150"/>
    </source>
</evidence>
<evidence type="ECO:0000256" key="2">
    <source>
        <dbReference type="ARBA" id="ARBA00022475"/>
    </source>
</evidence>
<feature type="transmembrane region" description="Helical" evidence="7">
    <location>
        <begin position="95"/>
        <end position="112"/>
    </location>
</feature>
<gene>
    <name evidence="7" type="primary">lgt</name>
    <name evidence="8" type="ORF">A2751_00305</name>
</gene>
<keyword evidence="2 7" id="KW-1003">Cell membrane</keyword>
<evidence type="ECO:0000256" key="5">
    <source>
        <dbReference type="ARBA" id="ARBA00022989"/>
    </source>
</evidence>
<dbReference type="EC" id="2.5.1.145" evidence="7"/>
<feature type="transmembrane region" description="Helical" evidence="7">
    <location>
        <begin position="248"/>
        <end position="264"/>
    </location>
</feature>
<dbReference type="EMBL" id="MFEK01000001">
    <property type="protein sequence ID" value="OGE79561.1"/>
    <property type="molecule type" value="Genomic_DNA"/>
</dbReference>
<evidence type="ECO:0000256" key="6">
    <source>
        <dbReference type="ARBA" id="ARBA00023136"/>
    </source>
</evidence>
<evidence type="ECO:0000256" key="3">
    <source>
        <dbReference type="ARBA" id="ARBA00022679"/>
    </source>
</evidence>
<reference evidence="8 9" key="1">
    <citation type="journal article" date="2016" name="Nat. Commun.">
        <title>Thousands of microbial genomes shed light on interconnected biogeochemical processes in an aquifer system.</title>
        <authorList>
            <person name="Anantharaman K."/>
            <person name="Brown C.T."/>
            <person name="Hug L.A."/>
            <person name="Sharon I."/>
            <person name="Castelle C.J."/>
            <person name="Probst A.J."/>
            <person name="Thomas B.C."/>
            <person name="Singh A."/>
            <person name="Wilkins M.J."/>
            <person name="Karaoz U."/>
            <person name="Brodie E.L."/>
            <person name="Williams K.H."/>
            <person name="Hubbard S.S."/>
            <person name="Banfield J.F."/>
        </authorList>
    </citation>
    <scope>NUCLEOTIDE SEQUENCE [LARGE SCALE GENOMIC DNA]</scope>
</reference>
<feature type="transmembrane region" description="Helical" evidence="7">
    <location>
        <begin position="21"/>
        <end position="40"/>
    </location>
</feature>
<evidence type="ECO:0000313" key="9">
    <source>
        <dbReference type="Proteomes" id="UP000176864"/>
    </source>
</evidence>
<keyword evidence="4 7" id="KW-0812">Transmembrane</keyword>
<evidence type="ECO:0000313" key="8">
    <source>
        <dbReference type="EMBL" id="OGE79561.1"/>
    </source>
</evidence>
<dbReference type="HAMAP" id="MF_01147">
    <property type="entry name" value="Lgt"/>
    <property type="match status" value="1"/>
</dbReference>
<keyword evidence="8" id="KW-0449">Lipoprotein</keyword>
<dbReference type="AlphaFoldDB" id="A0A1F5NPF5"/>
<comment type="function">
    <text evidence="7">Catalyzes the transfer of the diacylglyceryl group from phosphatidylglycerol to the sulfhydryl group of the N-terminal cysteine of a prolipoprotein, the first step in the formation of mature lipoproteins.</text>
</comment>
<feature type="transmembrane region" description="Helical" evidence="7">
    <location>
        <begin position="209"/>
        <end position="228"/>
    </location>
</feature>
<dbReference type="Pfam" id="PF01790">
    <property type="entry name" value="LGT"/>
    <property type="match status" value="1"/>
</dbReference>
<name>A0A1F5NPF5_9BACT</name>
<sequence length="271" mass="29892">MPAFSGKITVSPGFETAGITIHYYGILMAVAILAAFIVAAKLAPRYGLSALHVEGGLPRMIIFGFLGARIYFVVFAWQYFGSHLGDIPQIWKGGFSIYGAIIGAAIGLVLYARKNSLPAGKLFDLAALAAPLAQAIGRFGNFFNQEAFGYPTGMPWKLYISPANRPKEYLTERYFHPTFLYEAIWNILVFAILLWLFRKRSQDASGGSQSGQMLGAYLILYSIGRFFIEGIRLDSFMVGSIRADQATALLMCALGLGIIIYYAYDRQKQDS</sequence>
<dbReference type="PANTHER" id="PTHR30589">
    <property type="entry name" value="PROLIPOPROTEIN DIACYLGLYCERYL TRANSFERASE"/>
    <property type="match status" value="1"/>
</dbReference>
<keyword evidence="6 7" id="KW-0472">Membrane</keyword>
<evidence type="ECO:0000256" key="4">
    <source>
        <dbReference type="ARBA" id="ARBA00022692"/>
    </source>
</evidence>
<comment type="caution">
    <text evidence="8">The sequence shown here is derived from an EMBL/GenBank/DDBJ whole genome shotgun (WGS) entry which is preliminary data.</text>
</comment>
<comment type="catalytic activity">
    <reaction evidence="7">
        <text>L-cysteinyl-[prolipoprotein] + a 1,2-diacyl-sn-glycero-3-phospho-(1'-sn-glycerol) = an S-1,2-diacyl-sn-glyceryl-L-cysteinyl-[prolipoprotein] + sn-glycerol 1-phosphate + H(+)</text>
        <dbReference type="Rhea" id="RHEA:56712"/>
        <dbReference type="Rhea" id="RHEA-COMP:14679"/>
        <dbReference type="Rhea" id="RHEA-COMP:14680"/>
        <dbReference type="ChEBI" id="CHEBI:15378"/>
        <dbReference type="ChEBI" id="CHEBI:29950"/>
        <dbReference type="ChEBI" id="CHEBI:57685"/>
        <dbReference type="ChEBI" id="CHEBI:64716"/>
        <dbReference type="ChEBI" id="CHEBI:140658"/>
        <dbReference type="EC" id="2.5.1.145"/>
    </reaction>
</comment>